<sequence length="190" mass="21437">MEYEAVRINKLKGLELSLMEISSAHDAANRARAAWTKLNSTAQCIIAILMDGKLLHIINCKSIKDMEFVYEQKSDTSIHIAAMIVIRRNRAMMSLLTSAWNQLNERTLNLISMLTIKETRTGIEEKSENILLLISINIRKILKKATLDQMSLLSQTRALDQGMQKSKNSNEKYTGRKGEALIGAMSQNII</sequence>
<dbReference type="Proteomes" id="UP000242457">
    <property type="component" value="Unassembled WGS sequence"/>
</dbReference>
<reference evidence="1 2" key="1">
    <citation type="submission" date="2014-07" db="EMBL/GenBank/DDBJ databases">
        <title>Genomic and transcriptomic analysis on Apis cerana provide comprehensive insights into honey bee biology.</title>
        <authorList>
            <person name="Diao Q."/>
            <person name="Sun L."/>
            <person name="Zheng H."/>
            <person name="Zheng H."/>
            <person name="Xu S."/>
            <person name="Wang S."/>
            <person name="Zeng Z."/>
            <person name="Hu F."/>
            <person name="Su S."/>
            <person name="Wu J."/>
        </authorList>
    </citation>
    <scope>NUCLEOTIDE SEQUENCE [LARGE SCALE GENOMIC DNA]</scope>
    <source>
        <tissue evidence="1">Pupae without intestine</tissue>
    </source>
</reference>
<proteinExistence type="predicted"/>
<evidence type="ECO:0000313" key="1">
    <source>
        <dbReference type="EMBL" id="PBC25797.1"/>
    </source>
</evidence>
<name>A0A2A3E275_APICC</name>
<gene>
    <name evidence="1" type="ORF">APICC_04998</name>
</gene>
<protein>
    <submittedName>
        <fullName evidence="1">Uncharacterized protein</fullName>
    </submittedName>
</protein>
<dbReference type="EMBL" id="KZ288433">
    <property type="protein sequence ID" value="PBC25797.1"/>
    <property type="molecule type" value="Genomic_DNA"/>
</dbReference>
<keyword evidence="2" id="KW-1185">Reference proteome</keyword>
<dbReference type="AlphaFoldDB" id="A0A2A3E275"/>
<accession>A0A2A3E275</accession>
<evidence type="ECO:0000313" key="2">
    <source>
        <dbReference type="Proteomes" id="UP000242457"/>
    </source>
</evidence>
<organism evidence="1 2">
    <name type="scientific">Apis cerana cerana</name>
    <name type="common">Oriental honeybee</name>
    <dbReference type="NCBI Taxonomy" id="94128"/>
    <lineage>
        <taxon>Eukaryota</taxon>
        <taxon>Metazoa</taxon>
        <taxon>Ecdysozoa</taxon>
        <taxon>Arthropoda</taxon>
        <taxon>Hexapoda</taxon>
        <taxon>Insecta</taxon>
        <taxon>Pterygota</taxon>
        <taxon>Neoptera</taxon>
        <taxon>Endopterygota</taxon>
        <taxon>Hymenoptera</taxon>
        <taxon>Apocrita</taxon>
        <taxon>Aculeata</taxon>
        <taxon>Apoidea</taxon>
        <taxon>Anthophila</taxon>
        <taxon>Apidae</taxon>
        <taxon>Apis</taxon>
    </lineage>
</organism>